<protein>
    <submittedName>
        <fullName evidence="2">Uncharacterized protein</fullName>
    </submittedName>
</protein>
<feature type="region of interest" description="Disordered" evidence="1">
    <location>
        <begin position="1"/>
        <end position="32"/>
    </location>
</feature>
<evidence type="ECO:0000313" key="3">
    <source>
        <dbReference type="Proteomes" id="UP000298390"/>
    </source>
</evidence>
<proteinExistence type="predicted"/>
<reference evidence="2 3" key="1">
    <citation type="submission" date="2019-01" db="EMBL/GenBank/DDBJ databases">
        <title>Genome sequencing of the rare red list fungi Fomitopsis rosea.</title>
        <authorList>
            <person name="Buettner E."/>
            <person name="Kellner H."/>
        </authorList>
    </citation>
    <scope>NUCLEOTIDE SEQUENCE [LARGE SCALE GENOMIC DNA]</scope>
    <source>
        <strain evidence="2 3">DSM 105464</strain>
    </source>
</reference>
<comment type="caution">
    <text evidence="2">The sequence shown here is derived from an EMBL/GenBank/DDBJ whole genome shotgun (WGS) entry which is preliminary data.</text>
</comment>
<dbReference type="EMBL" id="SEKV01000630">
    <property type="protein sequence ID" value="TFY55059.1"/>
    <property type="molecule type" value="Genomic_DNA"/>
</dbReference>
<accession>A0A4Y9Y2E7</accession>
<organism evidence="2 3">
    <name type="scientific">Rhodofomes roseus</name>
    <dbReference type="NCBI Taxonomy" id="34475"/>
    <lineage>
        <taxon>Eukaryota</taxon>
        <taxon>Fungi</taxon>
        <taxon>Dikarya</taxon>
        <taxon>Basidiomycota</taxon>
        <taxon>Agaricomycotina</taxon>
        <taxon>Agaricomycetes</taxon>
        <taxon>Polyporales</taxon>
        <taxon>Rhodofomes</taxon>
    </lineage>
</organism>
<evidence type="ECO:0000256" key="1">
    <source>
        <dbReference type="SAM" id="MobiDB-lite"/>
    </source>
</evidence>
<name>A0A4Y9Y2E7_9APHY</name>
<dbReference type="Proteomes" id="UP000298390">
    <property type="component" value="Unassembled WGS sequence"/>
</dbReference>
<evidence type="ECO:0000313" key="2">
    <source>
        <dbReference type="EMBL" id="TFY55059.1"/>
    </source>
</evidence>
<sequence>MLRPSQRARPLWDYNADGSEPHNPPLSSSKDTVVVDEPNAYRQVLFPSRRVEQLDSVAPARVPLSSYAPRHPAVKLMYRKLGVVHAGKDHSSPAAVFATLGPGQGQVEQSMFWGLEIMMLASQRTRFDGRAVAC</sequence>
<dbReference type="AlphaFoldDB" id="A0A4Y9Y2E7"/>
<gene>
    <name evidence="2" type="ORF">EVJ58_g8489</name>
</gene>